<keyword evidence="1" id="KW-0175">Coiled coil</keyword>
<reference evidence="2 3" key="1">
    <citation type="journal article" date="2023" name="Genome Announc.">
        <title>Pan-Genome Analyses of the Genus Cohnella and Proposal of the Novel Species Cohnella silvisoli sp. nov., Isolated from Forest Soil.</title>
        <authorList>
            <person name="Wang C."/>
            <person name="Mao L."/>
            <person name="Bao G."/>
            <person name="Zhu H."/>
        </authorList>
    </citation>
    <scope>NUCLEOTIDE SEQUENCE [LARGE SCALE GENOMIC DNA]</scope>
    <source>
        <strain evidence="2 3">NL03-T5-1</strain>
    </source>
</reference>
<dbReference type="RefSeq" id="WP_232189802.1">
    <property type="nucleotide sequence ID" value="NZ_JAIOAP010000023.1"/>
</dbReference>
<sequence>MKNRIKMNLQLFAETADLKSLLGEELYNQVTAKLGDKHKVAIVSDGSYIPKETFNQVNEAKKQAEADLKDRDGQLTTLKKSAGDNEDLKKQIQTLQDDNKKKDDDYKVKLGDLAMTSSLRLKLAGQVHDADLVIGQLDKTKIKLNDAGEIIDGYDDQVKTLRESKSFLFTGDASTTPSGITPHVGGGGNPPVDTSKMTDEQFFAHTIALQEKK</sequence>
<evidence type="ECO:0000313" key="2">
    <source>
        <dbReference type="EMBL" id="MEQ4486721.1"/>
    </source>
</evidence>
<protein>
    <submittedName>
        <fullName evidence="2">Phage scaffolding protein</fullName>
    </submittedName>
</protein>
<gene>
    <name evidence="2" type="ORF">QJS35_30525</name>
</gene>
<keyword evidence="3" id="KW-1185">Reference proteome</keyword>
<evidence type="ECO:0000256" key="1">
    <source>
        <dbReference type="SAM" id="Coils"/>
    </source>
</evidence>
<dbReference type="Proteomes" id="UP001493487">
    <property type="component" value="Unassembled WGS sequence"/>
</dbReference>
<dbReference type="InterPro" id="IPR009636">
    <property type="entry name" value="SCAF"/>
</dbReference>
<proteinExistence type="predicted"/>
<feature type="coiled-coil region" evidence="1">
    <location>
        <begin position="78"/>
        <end position="105"/>
    </location>
</feature>
<evidence type="ECO:0000313" key="3">
    <source>
        <dbReference type="Proteomes" id="UP001493487"/>
    </source>
</evidence>
<name>A0ABV1L346_9BACL</name>
<dbReference type="EMBL" id="JASKHM010000024">
    <property type="protein sequence ID" value="MEQ4486721.1"/>
    <property type="molecule type" value="Genomic_DNA"/>
</dbReference>
<comment type="caution">
    <text evidence="2">The sequence shown here is derived from an EMBL/GenBank/DDBJ whole genome shotgun (WGS) entry which is preliminary data.</text>
</comment>
<organism evidence="2 3">
    <name type="scientific">Cohnella silvisoli</name>
    <dbReference type="NCBI Taxonomy" id="2873699"/>
    <lineage>
        <taxon>Bacteria</taxon>
        <taxon>Bacillati</taxon>
        <taxon>Bacillota</taxon>
        <taxon>Bacilli</taxon>
        <taxon>Bacillales</taxon>
        <taxon>Paenibacillaceae</taxon>
        <taxon>Cohnella</taxon>
    </lineage>
</organism>
<accession>A0ABV1L346</accession>
<dbReference type="Pfam" id="PF06810">
    <property type="entry name" value="Phage_scaffold"/>
    <property type="match status" value="1"/>
</dbReference>